<feature type="transmembrane region" description="Helical" evidence="1">
    <location>
        <begin position="176"/>
        <end position="196"/>
    </location>
</feature>
<dbReference type="EMBL" id="CP014209">
    <property type="protein sequence ID" value="ANC31796.1"/>
    <property type="molecule type" value="Genomic_DNA"/>
</dbReference>
<feature type="transmembrane region" description="Helical" evidence="1">
    <location>
        <begin position="92"/>
        <end position="111"/>
    </location>
</feature>
<feature type="transmembrane region" description="Helical" evidence="1">
    <location>
        <begin position="223"/>
        <end position="245"/>
    </location>
</feature>
<accession>A0A168FHP0</accession>
<dbReference type="Pfam" id="PF22564">
    <property type="entry name" value="HAAS"/>
    <property type="match status" value="1"/>
</dbReference>
<proteinExistence type="predicted"/>
<dbReference type="KEGG" id="ido:I598_2256"/>
<gene>
    <name evidence="2" type="ORF">I598_2256</name>
</gene>
<protein>
    <submittedName>
        <fullName evidence="2">Uncharacterized protein</fullName>
    </submittedName>
</protein>
<sequence>MAAGTDAPTLTDRYVETVVRALPARQRDDVARELRASVADQVEGRVEAGEPADVAERAVLTELGDPDELAAGYADRPLWLVGPRFFVAWRRLVVLLLWIVTPIVAFAVALGQTLSDAGLGATIGTTVGATITTGVHLVFWTTVVFAVLERHATPAEAGIEPWTLDRLAAPERARAPFWEMVTTLVFLALAAGVIVWDRLVGLAWVEGAGWTGEWMPVLDPALWPWWVAALFAAMAATAALSVAVWARGGWTYPLATGNALLNVVVAGPTIWLLAQDRLFNPELVTALTAMGAEDLDDVVPTVFAFLVAGIAVWSVIDAFRKAHRRAREVR</sequence>
<organism evidence="2 3">
    <name type="scientific">Isoptericola dokdonensis DS-3</name>
    <dbReference type="NCBI Taxonomy" id="1300344"/>
    <lineage>
        <taxon>Bacteria</taxon>
        <taxon>Bacillati</taxon>
        <taxon>Actinomycetota</taxon>
        <taxon>Actinomycetes</taxon>
        <taxon>Micrococcales</taxon>
        <taxon>Promicromonosporaceae</taxon>
        <taxon>Isoptericola</taxon>
    </lineage>
</organism>
<evidence type="ECO:0000256" key="1">
    <source>
        <dbReference type="SAM" id="Phobius"/>
    </source>
</evidence>
<name>A0A168FHP0_9MICO</name>
<keyword evidence="1" id="KW-0812">Transmembrane</keyword>
<dbReference type="InterPro" id="IPR047928">
    <property type="entry name" value="Perm_prefix_1"/>
</dbReference>
<feature type="transmembrane region" description="Helical" evidence="1">
    <location>
        <begin position="252"/>
        <end position="274"/>
    </location>
</feature>
<dbReference type="Proteomes" id="UP000076794">
    <property type="component" value="Chromosome"/>
</dbReference>
<feature type="transmembrane region" description="Helical" evidence="1">
    <location>
        <begin position="123"/>
        <end position="148"/>
    </location>
</feature>
<dbReference type="NCBIfam" id="NF038403">
    <property type="entry name" value="perm_prefix_1"/>
    <property type="match status" value="1"/>
</dbReference>
<feature type="transmembrane region" description="Helical" evidence="1">
    <location>
        <begin position="298"/>
        <end position="319"/>
    </location>
</feature>
<dbReference type="OrthoDB" id="3171769at2"/>
<keyword evidence="1" id="KW-1133">Transmembrane helix</keyword>
<dbReference type="PATRIC" id="fig|1300344.3.peg.2265"/>
<dbReference type="RefSeq" id="WP_068203029.1">
    <property type="nucleotide sequence ID" value="NZ_CP014209.1"/>
</dbReference>
<keyword evidence="1" id="KW-0472">Membrane</keyword>
<evidence type="ECO:0000313" key="2">
    <source>
        <dbReference type="EMBL" id="ANC31796.1"/>
    </source>
</evidence>
<evidence type="ECO:0000313" key="3">
    <source>
        <dbReference type="Proteomes" id="UP000076794"/>
    </source>
</evidence>
<dbReference type="AlphaFoldDB" id="A0A168FHP0"/>
<dbReference type="STRING" id="1300344.I598_2256"/>
<keyword evidence="3" id="KW-1185">Reference proteome</keyword>
<reference evidence="2 3" key="1">
    <citation type="submission" date="2016-01" db="EMBL/GenBank/DDBJ databases">
        <title>Complete genome sequence of a soil Actinobacterium, Isoptericola dokdonensis DS-3.</title>
        <authorList>
            <person name="Kwon S.-K."/>
            <person name="Kim J.F."/>
        </authorList>
    </citation>
    <scope>NUCLEOTIDE SEQUENCE [LARGE SCALE GENOMIC DNA]</scope>
    <source>
        <strain evidence="2 3">DS-3</strain>
    </source>
</reference>